<dbReference type="AlphaFoldDB" id="A0A0A8ZQK3"/>
<evidence type="ECO:0000313" key="1">
    <source>
        <dbReference type="EMBL" id="JAD39988.1"/>
    </source>
</evidence>
<protein>
    <submittedName>
        <fullName evidence="1">Uncharacterized protein</fullName>
    </submittedName>
</protein>
<reference evidence="1" key="1">
    <citation type="submission" date="2014-09" db="EMBL/GenBank/DDBJ databases">
        <authorList>
            <person name="Magalhaes I.L.F."/>
            <person name="Oliveira U."/>
            <person name="Santos F.R."/>
            <person name="Vidigal T.H.D.A."/>
            <person name="Brescovit A.D."/>
            <person name="Santos A.J."/>
        </authorList>
    </citation>
    <scope>NUCLEOTIDE SEQUENCE</scope>
    <source>
        <tissue evidence="1">Shoot tissue taken approximately 20 cm above the soil surface</tissue>
    </source>
</reference>
<dbReference type="EMBL" id="GBRH01257907">
    <property type="protein sequence ID" value="JAD39988.1"/>
    <property type="molecule type" value="Transcribed_RNA"/>
</dbReference>
<sequence>MLHVSTLCEFCQVQFKHKLFSQL</sequence>
<name>A0A0A8ZQK3_ARUDO</name>
<reference evidence="1" key="2">
    <citation type="journal article" date="2015" name="Data Brief">
        <title>Shoot transcriptome of the giant reed, Arundo donax.</title>
        <authorList>
            <person name="Barrero R.A."/>
            <person name="Guerrero F.D."/>
            <person name="Moolhuijzen P."/>
            <person name="Goolsby J.A."/>
            <person name="Tidwell J."/>
            <person name="Bellgard S.E."/>
            <person name="Bellgard M.I."/>
        </authorList>
    </citation>
    <scope>NUCLEOTIDE SEQUENCE</scope>
    <source>
        <tissue evidence="1">Shoot tissue taken approximately 20 cm above the soil surface</tissue>
    </source>
</reference>
<proteinExistence type="predicted"/>
<accession>A0A0A8ZQK3</accession>
<organism evidence="1">
    <name type="scientific">Arundo donax</name>
    <name type="common">Giant reed</name>
    <name type="synonym">Donax arundinaceus</name>
    <dbReference type="NCBI Taxonomy" id="35708"/>
    <lineage>
        <taxon>Eukaryota</taxon>
        <taxon>Viridiplantae</taxon>
        <taxon>Streptophyta</taxon>
        <taxon>Embryophyta</taxon>
        <taxon>Tracheophyta</taxon>
        <taxon>Spermatophyta</taxon>
        <taxon>Magnoliopsida</taxon>
        <taxon>Liliopsida</taxon>
        <taxon>Poales</taxon>
        <taxon>Poaceae</taxon>
        <taxon>PACMAD clade</taxon>
        <taxon>Arundinoideae</taxon>
        <taxon>Arundineae</taxon>
        <taxon>Arundo</taxon>
    </lineage>
</organism>